<reference evidence="3 4" key="1">
    <citation type="journal article" date="2018" name="BMC Genomics">
        <title>Genomic comparison of Trypanosoma conorhini and Trypanosoma rangeli to Trypanosoma cruzi strains of high and low virulence.</title>
        <authorList>
            <person name="Bradwell K.R."/>
            <person name="Koparde V.N."/>
            <person name="Matveyev A.V."/>
            <person name="Serrano M.G."/>
            <person name="Alves J.M."/>
            <person name="Parikh H."/>
            <person name="Huang B."/>
            <person name="Lee V."/>
            <person name="Espinosa-Alvarez O."/>
            <person name="Ortiz P.A."/>
            <person name="Costa-Martins A.G."/>
            <person name="Teixeira M.M."/>
            <person name="Buck G.A."/>
        </authorList>
    </citation>
    <scope>NUCLEOTIDE SEQUENCE [LARGE SCALE GENOMIC DNA]</scope>
    <source>
        <strain evidence="3 4">025E</strain>
    </source>
</reference>
<sequence>MFSSEFDDNPFAEEIEGEAPVGEGRGGGAGAGKRERDVEDLAEGEPRRKLARRDAAAGAGTAPEAEFAAPYIGYSLEDDEADGENDDTDETYLSFLCRVAETEAALRQSARVHHFRMSLAEHEKGALRASIASLQSSLMGARERRQKASQGATEAGAAEKDAEAQGQASPSDLVALLNVCACASRAKRLTTHLHLLQRLEKYRDHRGKEGRATSVESDSWMPKSSRAELEASSRQPCHAEMQRFEDIRRALEKVQDHLDGPIAPVVMGLQHELQRLCTRSDALHEAKTSLLSHLRATMLRWNEHALWGTERALLVADEQMRSHLSASSPSVSEQQLIRQQQQLQKRLHRTEVALATLLAAATGTQLKSVTPAVLQATLRRQQELENLRDRLNREILYLRKSLRDKLATTPLLVCDPGIASHAKSAMEDGKTILLQHCCVAIAQRLAEVTHQIISEVVKGSTACAASAEQDERHLLYQAKSGTLHASIVAFLAENARLQQEIKDAALIKLVAAPGSTAVMLLAERLQSMLHCKRPVEQEDETNSNGKKLDNEGQRECVEEQEVLVNIFTESTAGLLKVVNAQLQSVNTLFKGEEHLFREAAFLLRMTVAADRLLLGNVGVPLSASFTDDLAKEMDEAHLCFKPPQNSLQQLPLLATIREKFQALSSRHAAHLLAQYSEAEKTRKELQEDLEWCRKQCPNSAATSIREAQKELQSLQTALAAAAAREKEVASLEVELVKSREQLAQLRHERLAVEKELSMAEEQWRRAQEVEAEATLHSVPPSPEAAEGGDGINDIEGVNDEEGNEAGDVVRNTECPAEGEEVNVQHGGSDAGTATGEIG</sequence>
<feature type="coiled-coil region" evidence="1">
    <location>
        <begin position="668"/>
        <end position="762"/>
    </location>
</feature>
<dbReference type="OrthoDB" id="248722at2759"/>
<keyword evidence="1" id="KW-0175">Coiled coil</keyword>
<evidence type="ECO:0000256" key="1">
    <source>
        <dbReference type="SAM" id="Coils"/>
    </source>
</evidence>
<dbReference type="EMBL" id="MKKU01000180">
    <property type="protein sequence ID" value="RNF20410.1"/>
    <property type="molecule type" value="Genomic_DNA"/>
</dbReference>
<proteinExistence type="predicted"/>
<feature type="compositionally biased region" description="Acidic residues" evidence="2">
    <location>
        <begin position="1"/>
        <end position="17"/>
    </location>
</feature>
<feature type="region of interest" description="Disordered" evidence="2">
    <location>
        <begin position="206"/>
        <end position="237"/>
    </location>
</feature>
<organism evidence="3 4">
    <name type="scientific">Trypanosoma conorhini</name>
    <dbReference type="NCBI Taxonomy" id="83891"/>
    <lineage>
        <taxon>Eukaryota</taxon>
        <taxon>Discoba</taxon>
        <taxon>Euglenozoa</taxon>
        <taxon>Kinetoplastea</taxon>
        <taxon>Metakinetoplastina</taxon>
        <taxon>Trypanosomatida</taxon>
        <taxon>Trypanosomatidae</taxon>
        <taxon>Trypanosoma</taxon>
    </lineage>
</organism>
<feature type="region of interest" description="Disordered" evidence="2">
    <location>
        <begin position="533"/>
        <end position="552"/>
    </location>
</feature>
<gene>
    <name evidence="3" type="ORF">Tco025E_03768</name>
</gene>
<dbReference type="RefSeq" id="XP_029229185.1">
    <property type="nucleotide sequence ID" value="XM_029370686.1"/>
</dbReference>
<feature type="region of interest" description="Disordered" evidence="2">
    <location>
        <begin position="140"/>
        <end position="168"/>
    </location>
</feature>
<dbReference type="GeneID" id="40317379"/>
<feature type="region of interest" description="Disordered" evidence="2">
    <location>
        <begin position="771"/>
        <end position="838"/>
    </location>
</feature>
<evidence type="ECO:0000313" key="4">
    <source>
        <dbReference type="Proteomes" id="UP000284403"/>
    </source>
</evidence>
<feature type="coiled-coil region" evidence="1">
    <location>
        <begin position="374"/>
        <end position="401"/>
    </location>
</feature>
<name>A0A3R7L3L8_9TRYP</name>
<evidence type="ECO:0000313" key="3">
    <source>
        <dbReference type="EMBL" id="RNF20410.1"/>
    </source>
</evidence>
<feature type="region of interest" description="Disordered" evidence="2">
    <location>
        <begin position="1"/>
        <end position="64"/>
    </location>
</feature>
<keyword evidence="4" id="KW-1185">Reference proteome</keyword>
<dbReference type="Proteomes" id="UP000284403">
    <property type="component" value="Unassembled WGS sequence"/>
</dbReference>
<evidence type="ECO:0000256" key="2">
    <source>
        <dbReference type="SAM" id="MobiDB-lite"/>
    </source>
</evidence>
<dbReference type="AlphaFoldDB" id="A0A3R7L3L8"/>
<accession>A0A3R7L3L8</accession>
<feature type="compositionally biased region" description="Basic and acidic residues" evidence="2">
    <location>
        <begin position="32"/>
        <end position="55"/>
    </location>
</feature>
<protein>
    <submittedName>
        <fullName evidence="3">Uncharacterized protein</fullName>
    </submittedName>
</protein>
<comment type="caution">
    <text evidence="3">The sequence shown here is derived from an EMBL/GenBank/DDBJ whole genome shotgun (WGS) entry which is preliminary data.</text>
</comment>